<evidence type="ECO:0000313" key="5">
    <source>
        <dbReference type="EMBL" id="MTD57055.1"/>
    </source>
</evidence>
<dbReference type="OrthoDB" id="9766715at2"/>
<gene>
    <name evidence="5" type="ORF">GKO32_24210</name>
</gene>
<dbReference type="Gene3D" id="3.40.50.970">
    <property type="match status" value="1"/>
</dbReference>
<evidence type="ECO:0000259" key="4">
    <source>
        <dbReference type="Pfam" id="PF00676"/>
    </source>
</evidence>
<dbReference type="Proteomes" id="UP000440096">
    <property type="component" value="Unassembled WGS sequence"/>
</dbReference>
<dbReference type="GO" id="GO:0004739">
    <property type="term" value="F:pyruvate dehydrogenase (acetyl-transferring) activity"/>
    <property type="evidence" value="ECO:0007669"/>
    <property type="project" value="TreeGrafter"/>
</dbReference>
<dbReference type="SUPFAM" id="SSF52518">
    <property type="entry name" value="Thiamin diphosphate-binding fold (THDP-binding)"/>
    <property type="match status" value="1"/>
</dbReference>
<evidence type="ECO:0000256" key="3">
    <source>
        <dbReference type="ARBA" id="ARBA00023052"/>
    </source>
</evidence>
<evidence type="ECO:0000256" key="2">
    <source>
        <dbReference type="ARBA" id="ARBA00023002"/>
    </source>
</evidence>
<dbReference type="PANTHER" id="PTHR11516">
    <property type="entry name" value="PYRUVATE DEHYDROGENASE E1 COMPONENT, ALPHA SUBUNIT BACTERIAL AND ORGANELLAR"/>
    <property type="match status" value="1"/>
</dbReference>
<dbReference type="Pfam" id="PF00676">
    <property type="entry name" value="E1_dh"/>
    <property type="match status" value="1"/>
</dbReference>
<dbReference type="InterPro" id="IPR029061">
    <property type="entry name" value="THDP-binding"/>
</dbReference>
<dbReference type="AlphaFoldDB" id="A0A6N7YVF9"/>
<evidence type="ECO:0000256" key="1">
    <source>
        <dbReference type="ARBA" id="ARBA00001964"/>
    </source>
</evidence>
<comment type="cofactor">
    <cofactor evidence="1">
        <name>thiamine diphosphate</name>
        <dbReference type="ChEBI" id="CHEBI:58937"/>
    </cofactor>
</comment>
<dbReference type="InterPro" id="IPR001017">
    <property type="entry name" value="DH_E1"/>
</dbReference>
<accession>A0A6N7YVF9</accession>
<organism evidence="5 6">
    <name type="scientific">Amycolatopsis pithecellobii</name>
    <dbReference type="NCBI Taxonomy" id="664692"/>
    <lineage>
        <taxon>Bacteria</taxon>
        <taxon>Bacillati</taxon>
        <taxon>Actinomycetota</taxon>
        <taxon>Actinomycetes</taxon>
        <taxon>Pseudonocardiales</taxon>
        <taxon>Pseudonocardiaceae</taxon>
        <taxon>Amycolatopsis</taxon>
    </lineage>
</organism>
<name>A0A6N7YVF9_9PSEU</name>
<proteinExistence type="predicted"/>
<evidence type="ECO:0000313" key="6">
    <source>
        <dbReference type="Proteomes" id="UP000440096"/>
    </source>
</evidence>
<keyword evidence="6" id="KW-1185">Reference proteome</keyword>
<dbReference type="InterPro" id="IPR050642">
    <property type="entry name" value="PDH_E1_Alpha_Subunit"/>
</dbReference>
<feature type="domain" description="Dehydrogenase E1 component" evidence="4">
    <location>
        <begin position="1"/>
        <end position="290"/>
    </location>
</feature>
<dbReference type="EMBL" id="WMBA01000042">
    <property type="protein sequence ID" value="MTD57055.1"/>
    <property type="molecule type" value="Genomic_DNA"/>
</dbReference>
<dbReference type="CDD" id="cd02000">
    <property type="entry name" value="TPP_E1_PDC_ADC_BCADC"/>
    <property type="match status" value="1"/>
</dbReference>
<sequence length="307" mass="31774">MTRIREFELCGARQLATGKLSGTLHLSSGQEAVAAGVCHLLAGTDHVTSTHRGHGHCLAKGAAPDRMMAELFGAGNGYCKGRSGSMHIADPATGLLGANGIVGGGIPMAVGAALSAQVRGTTQVSVTFFGEGATGEGSLHESLNLAALWRLPVVFVCENNGYAELSPVADVLAADSVAKLAAPFGIPARTVDGNDVVEVVGAAREAVERARAGHGPSLLEYVTYRHDGHYVGDAQSYRTKEERAAWAERDPLLRAAERLRALGFDDETLDAVRADATAEMNAAAEWAAAQVPAPASSLTTDVYGGLS</sequence>
<protein>
    <submittedName>
        <fullName evidence="5">ABC transporter substrate-binding protein</fullName>
    </submittedName>
</protein>
<dbReference type="PANTHER" id="PTHR11516:SF60">
    <property type="entry name" value="PYRUVATE DEHYDROGENASE E1 COMPONENT SUBUNIT ALPHA"/>
    <property type="match status" value="1"/>
</dbReference>
<keyword evidence="2" id="KW-0560">Oxidoreductase</keyword>
<dbReference type="GO" id="GO:0006086">
    <property type="term" value="P:pyruvate decarboxylation to acetyl-CoA"/>
    <property type="evidence" value="ECO:0007669"/>
    <property type="project" value="TreeGrafter"/>
</dbReference>
<comment type="caution">
    <text evidence="5">The sequence shown here is derived from an EMBL/GenBank/DDBJ whole genome shotgun (WGS) entry which is preliminary data.</text>
</comment>
<keyword evidence="3" id="KW-0786">Thiamine pyrophosphate</keyword>
<dbReference type="GO" id="GO:0000287">
    <property type="term" value="F:magnesium ion binding"/>
    <property type="evidence" value="ECO:0007669"/>
    <property type="project" value="UniProtKB-ARBA"/>
</dbReference>
<reference evidence="5 6" key="1">
    <citation type="submission" date="2019-11" db="EMBL/GenBank/DDBJ databases">
        <title>Draft genome of Amycolatopsis RM579.</title>
        <authorList>
            <person name="Duangmal K."/>
            <person name="Mingma R."/>
        </authorList>
    </citation>
    <scope>NUCLEOTIDE SEQUENCE [LARGE SCALE GENOMIC DNA]</scope>
    <source>
        <strain evidence="5 6">RM579</strain>
    </source>
</reference>